<dbReference type="GO" id="GO:0043683">
    <property type="term" value="P:type IV pilus assembly"/>
    <property type="evidence" value="ECO:0007669"/>
    <property type="project" value="InterPro"/>
</dbReference>
<organism evidence="3 4">
    <name type="scientific">Ureibacillus yapensis</name>
    <dbReference type="NCBI Taxonomy" id="2304605"/>
    <lineage>
        <taxon>Bacteria</taxon>
        <taxon>Bacillati</taxon>
        <taxon>Bacillota</taxon>
        <taxon>Bacilli</taxon>
        <taxon>Bacillales</taxon>
        <taxon>Caryophanaceae</taxon>
        <taxon>Ureibacillus</taxon>
    </lineage>
</organism>
<comment type="caution">
    <text evidence="3">The sequence shown here is derived from an EMBL/GenBank/DDBJ whole genome shotgun (WGS) entry which is preliminary data.</text>
</comment>
<evidence type="ECO:0000256" key="1">
    <source>
        <dbReference type="SAM" id="Coils"/>
    </source>
</evidence>
<dbReference type="InterPro" id="IPR014717">
    <property type="entry name" value="Transl_elong_EF1B/ribsomal_bS6"/>
</dbReference>
<proteinExistence type="predicted"/>
<sequence length="241" mass="26705">MMKLSGNKNTSALLLIVLVAALLFALYYYVVLPKKDQAASLESSKAALQTEIATLQEQQALMEAQASLPQESNITTLRKKLPASREIDQLLLNLEEIEYITQSRILSIGFNSYDTLVSESGIVPVPEEEVATEEAAEGQNDAVEEETMVDGESVEVETPVSQIAAETLPPELKLITFNLEIAASEYEDLLQFIEEIENLERIMHIDSISYTLPGEEEAFMEEAEALNASVQVTTFYYEGES</sequence>
<dbReference type="PANTHER" id="PTHR39555:SF1">
    <property type="entry name" value="TYPE IV PILUS INNER MEMBRANE COMPONENT PILO"/>
    <property type="match status" value="1"/>
</dbReference>
<gene>
    <name evidence="3" type="ORF">D1B33_01165</name>
</gene>
<dbReference type="Pfam" id="PF04350">
    <property type="entry name" value="PilO"/>
    <property type="match status" value="1"/>
</dbReference>
<keyword evidence="2" id="KW-1133">Transmembrane helix</keyword>
<keyword evidence="1" id="KW-0175">Coiled coil</keyword>
<dbReference type="OrthoDB" id="2718487at2"/>
<dbReference type="PANTHER" id="PTHR39555">
    <property type="entry name" value="FIMBRIAL ASSEMBLY PROTEIN PILO-LIKE PROTEIN-RELATED"/>
    <property type="match status" value="1"/>
</dbReference>
<keyword evidence="4" id="KW-1185">Reference proteome</keyword>
<dbReference type="GO" id="GO:0043107">
    <property type="term" value="P:type IV pilus-dependent motility"/>
    <property type="evidence" value="ECO:0007669"/>
    <property type="project" value="InterPro"/>
</dbReference>
<dbReference type="InterPro" id="IPR007445">
    <property type="entry name" value="PilO"/>
</dbReference>
<dbReference type="Gene3D" id="3.30.70.60">
    <property type="match status" value="1"/>
</dbReference>
<feature type="coiled-coil region" evidence="1">
    <location>
        <begin position="38"/>
        <end position="65"/>
    </location>
</feature>
<keyword evidence="2" id="KW-0472">Membrane</keyword>
<keyword evidence="2" id="KW-0812">Transmembrane</keyword>
<name>A0A396SDU3_9BACL</name>
<dbReference type="Proteomes" id="UP000265692">
    <property type="component" value="Unassembled WGS sequence"/>
</dbReference>
<feature type="transmembrane region" description="Helical" evidence="2">
    <location>
        <begin position="12"/>
        <end position="30"/>
    </location>
</feature>
<evidence type="ECO:0000313" key="3">
    <source>
        <dbReference type="EMBL" id="RHW39484.1"/>
    </source>
</evidence>
<evidence type="ECO:0000256" key="2">
    <source>
        <dbReference type="SAM" id="Phobius"/>
    </source>
</evidence>
<protein>
    <submittedName>
        <fullName evidence="3">Potassium transporter</fullName>
    </submittedName>
</protein>
<reference evidence="3 4" key="1">
    <citation type="submission" date="2018-08" db="EMBL/GenBank/DDBJ databases">
        <title>Lysinibacillus sp. YLB-03 draft genome sequence.</title>
        <authorList>
            <person name="Yu L."/>
        </authorList>
    </citation>
    <scope>NUCLEOTIDE SEQUENCE [LARGE SCALE GENOMIC DNA]</scope>
    <source>
        <strain evidence="3 4">YLB-03</strain>
    </source>
</reference>
<accession>A0A396SDU3</accession>
<evidence type="ECO:0000313" key="4">
    <source>
        <dbReference type="Proteomes" id="UP000265692"/>
    </source>
</evidence>
<dbReference type="EMBL" id="QWEI01000001">
    <property type="protein sequence ID" value="RHW39484.1"/>
    <property type="molecule type" value="Genomic_DNA"/>
</dbReference>
<dbReference type="AlphaFoldDB" id="A0A396SDU3"/>